<evidence type="ECO:0000256" key="9">
    <source>
        <dbReference type="PROSITE-ProRule" id="PRU00108"/>
    </source>
</evidence>
<evidence type="ECO:0000313" key="15">
    <source>
        <dbReference type="EMBL" id="KAK6746461.1"/>
    </source>
</evidence>
<keyword evidence="5 10" id="KW-0440">LIM domain</keyword>
<dbReference type="PROSITE" id="PS50023">
    <property type="entry name" value="LIM_DOMAIN_2"/>
    <property type="match status" value="1"/>
</dbReference>
<evidence type="ECO:0000256" key="7">
    <source>
        <dbReference type="ARBA" id="ARBA00023155"/>
    </source>
</evidence>
<dbReference type="InterPro" id="IPR001781">
    <property type="entry name" value="Znf_LIM"/>
</dbReference>
<dbReference type="Pfam" id="PF00046">
    <property type="entry name" value="Homeodomain"/>
    <property type="match status" value="1"/>
</dbReference>
<evidence type="ECO:0000256" key="4">
    <source>
        <dbReference type="ARBA" id="ARBA00022833"/>
    </source>
</evidence>
<dbReference type="SMART" id="SM00132">
    <property type="entry name" value="LIM"/>
    <property type="match status" value="2"/>
</dbReference>
<comment type="caution">
    <text evidence="15">The sequence shown here is derived from an EMBL/GenBank/DDBJ whole genome shotgun (WGS) entry which is preliminary data.</text>
</comment>
<keyword evidence="4 10" id="KW-0862">Zinc</keyword>
<evidence type="ECO:0000256" key="1">
    <source>
        <dbReference type="ARBA" id="ARBA00004123"/>
    </source>
</evidence>
<dbReference type="InterPro" id="IPR001356">
    <property type="entry name" value="HD"/>
</dbReference>
<evidence type="ECO:0000256" key="10">
    <source>
        <dbReference type="PROSITE-ProRule" id="PRU00125"/>
    </source>
</evidence>
<keyword evidence="3" id="KW-0677">Repeat</keyword>
<feature type="DNA-binding region" description="Homeobox" evidence="9">
    <location>
        <begin position="226"/>
        <end position="285"/>
    </location>
</feature>
<organism evidence="15 16">
    <name type="scientific">Necator americanus</name>
    <name type="common">Human hookworm</name>
    <dbReference type="NCBI Taxonomy" id="51031"/>
    <lineage>
        <taxon>Eukaryota</taxon>
        <taxon>Metazoa</taxon>
        <taxon>Ecdysozoa</taxon>
        <taxon>Nematoda</taxon>
        <taxon>Chromadorea</taxon>
        <taxon>Rhabditida</taxon>
        <taxon>Rhabditina</taxon>
        <taxon>Rhabditomorpha</taxon>
        <taxon>Strongyloidea</taxon>
        <taxon>Ancylostomatidae</taxon>
        <taxon>Bunostominae</taxon>
        <taxon>Necator</taxon>
    </lineage>
</organism>
<evidence type="ECO:0000256" key="8">
    <source>
        <dbReference type="ARBA" id="ARBA00023242"/>
    </source>
</evidence>
<dbReference type="PANTHER" id="PTHR24208">
    <property type="entry name" value="LIM/HOMEOBOX PROTEIN LHX"/>
    <property type="match status" value="1"/>
</dbReference>
<gene>
    <name evidence="15" type="primary">Necator_chrIII.g13280</name>
    <name evidence="15" type="ORF">RB195_012513</name>
</gene>
<dbReference type="SUPFAM" id="SSF46689">
    <property type="entry name" value="Homeodomain-like"/>
    <property type="match status" value="1"/>
</dbReference>
<sequence length="318" mass="35774">MITVTSGEALLQQAVCRTSPISISNLVVSAFGTPNALEELVQGSLVNGQPSSPLGLIPSADMNFLGVLEVCSVCTHPILEQYFLVLESRPYHSHCLRCALCHCGLSYETTCYVKNGLVLCRKDYTEKFRRSCAKCHVALECDDIVMRARDAVFHVHCFSCAVCGIQPNVGDIFALTTNFEILCQVHYDLPQLEEPNPLQQTIKIRKDDSDEPEDYAEDEQPTHSRSKRMRTSFKHHQLRTMKQYFNLNHNPDAKDLKQLAQKTGLTKRVLQVWFQNARAKYRRSMHGGDGPRISPLSVIPTSIRDCQTESPSRDSTEA</sequence>
<evidence type="ECO:0000259" key="13">
    <source>
        <dbReference type="PROSITE" id="PS50023"/>
    </source>
</evidence>
<evidence type="ECO:0000259" key="14">
    <source>
        <dbReference type="PROSITE" id="PS50071"/>
    </source>
</evidence>
<name>A0ABR1D8N4_NECAM</name>
<dbReference type="CDD" id="cd00086">
    <property type="entry name" value="homeodomain"/>
    <property type="match status" value="1"/>
</dbReference>
<evidence type="ECO:0000313" key="16">
    <source>
        <dbReference type="Proteomes" id="UP001303046"/>
    </source>
</evidence>
<evidence type="ECO:0000256" key="11">
    <source>
        <dbReference type="RuleBase" id="RU000682"/>
    </source>
</evidence>
<dbReference type="Gene3D" id="2.10.110.10">
    <property type="entry name" value="Cysteine Rich Protein"/>
    <property type="match status" value="2"/>
</dbReference>
<comment type="subcellular location">
    <subcellularLocation>
        <location evidence="1 9 11">Nucleus</location>
    </subcellularLocation>
</comment>
<evidence type="ECO:0000256" key="12">
    <source>
        <dbReference type="SAM" id="MobiDB-lite"/>
    </source>
</evidence>
<dbReference type="SUPFAM" id="SSF57716">
    <property type="entry name" value="Glucocorticoid receptor-like (DNA-binding domain)"/>
    <property type="match status" value="1"/>
</dbReference>
<dbReference type="EMBL" id="JAVFWL010000003">
    <property type="protein sequence ID" value="KAK6746461.1"/>
    <property type="molecule type" value="Genomic_DNA"/>
</dbReference>
<dbReference type="InterPro" id="IPR017970">
    <property type="entry name" value="Homeobox_CS"/>
</dbReference>
<dbReference type="SMART" id="SM00389">
    <property type="entry name" value="HOX"/>
    <property type="match status" value="1"/>
</dbReference>
<dbReference type="PANTHER" id="PTHR24208:SF168">
    <property type="entry name" value="PROTEIN APTEROUS"/>
    <property type="match status" value="1"/>
</dbReference>
<reference evidence="15 16" key="1">
    <citation type="submission" date="2023-08" db="EMBL/GenBank/DDBJ databases">
        <title>A Necator americanus chromosomal reference genome.</title>
        <authorList>
            <person name="Ilik V."/>
            <person name="Petrzelkova K.J."/>
            <person name="Pardy F."/>
            <person name="Fuh T."/>
            <person name="Niatou-Singa F.S."/>
            <person name="Gouil Q."/>
            <person name="Baker L."/>
            <person name="Ritchie M.E."/>
            <person name="Jex A.R."/>
            <person name="Gazzola D."/>
            <person name="Li H."/>
            <person name="Toshio Fujiwara R."/>
            <person name="Zhan B."/>
            <person name="Aroian R.V."/>
            <person name="Pafco B."/>
            <person name="Schwarz E.M."/>
        </authorList>
    </citation>
    <scope>NUCLEOTIDE SEQUENCE [LARGE SCALE GENOMIC DNA]</scope>
    <source>
        <strain evidence="15 16">Aroian</strain>
        <tissue evidence="15">Whole animal</tissue>
    </source>
</reference>
<feature type="region of interest" description="Disordered" evidence="12">
    <location>
        <begin position="205"/>
        <end position="233"/>
    </location>
</feature>
<dbReference type="InterPro" id="IPR009057">
    <property type="entry name" value="Homeodomain-like_sf"/>
</dbReference>
<keyword evidence="7 9" id="KW-0371">Homeobox</keyword>
<evidence type="ECO:0000256" key="2">
    <source>
        <dbReference type="ARBA" id="ARBA00022723"/>
    </source>
</evidence>
<keyword evidence="6 9" id="KW-0238">DNA-binding</keyword>
<proteinExistence type="predicted"/>
<feature type="compositionally biased region" description="Basic residues" evidence="12">
    <location>
        <begin position="224"/>
        <end position="233"/>
    </location>
</feature>
<dbReference type="Gene3D" id="1.10.10.60">
    <property type="entry name" value="Homeodomain-like"/>
    <property type="match status" value="1"/>
</dbReference>
<feature type="domain" description="Homeobox" evidence="14">
    <location>
        <begin position="224"/>
        <end position="284"/>
    </location>
</feature>
<feature type="compositionally biased region" description="Acidic residues" evidence="12">
    <location>
        <begin position="209"/>
        <end position="219"/>
    </location>
</feature>
<keyword evidence="8 9" id="KW-0539">Nucleus</keyword>
<evidence type="ECO:0000256" key="3">
    <source>
        <dbReference type="ARBA" id="ARBA00022737"/>
    </source>
</evidence>
<protein>
    <recommendedName>
        <fullName evidence="17">LIM domain protein</fullName>
    </recommendedName>
</protein>
<dbReference type="PROSITE" id="PS00027">
    <property type="entry name" value="HOMEOBOX_1"/>
    <property type="match status" value="1"/>
</dbReference>
<dbReference type="Pfam" id="PF00412">
    <property type="entry name" value="LIM"/>
    <property type="match status" value="2"/>
</dbReference>
<keyword evidence="16" id="KW-1185">Reference proteome</keyword>
<dbReference type="Proteomes" id="UP001303046">
    <property type="component" value="Unassembled WGS sequence"/>
</dbReference>
<dbReference type="PROSITE" id="PS50071">
    <property type="entry name" value="HOMEOBOX_2"/>
    <property type="match status" value="1"/>
</dbReference>
<accession>A0ABR1D8N4</accession>
<evidence type="ECO:0000256" key="5">
    <source>
        <dbReference type="ARBA" id="ARBA00023038"/>
    </source>
</evidence>
<evidence type="ECO:0008006" key="17">
    <source>
        <dbReference type="Google" id="ProtNLM"/>
    </source>
</evidence>
<feature type="domain" description="LIM zinc-binding" evidence="13">
    <location>
        <begin position="69"/>
        <end position="130"/>
    </location>
</feature>
<evidence type="ECO:0000256" key="6">
    <source>
        <dbReference type="ARBA" id="ARBA00023125"/>
    </source>
</evidence>
<keyword evidence="2 10" id="KW-0479">Metal-binding</keyword>
<dbReference type="InterPro" id="IPR050453">
    <property type="entry name" value="LIM_Homeobox_TF"/>
</dbReference>